<protein>
    <recommendedName>
        <fullName evidence="5">Glycosyltransferase</fullName>
    </recommendedName>
</protein>
<dbReference type="Proteomes" id="UP001243212">
    <property type="component" value="Unassembled WGS sequence"/>
</dbReference>
<dbReference type="EMBL" id="JAUSQX010000001">
    <property type="protein sequence ID" value="MDP9806017.1"/>
    <property type="molecule type" value="Genomic_DNA"/>
</dbReference>
<name>A0ABT9NF71_9ACTO</name>
<evidence type="ECO:0000313" key="3">
    <source>
        <dbReference type="EMBL" id="MDP9806017.1"/>
    </source>
</evidence>
<accession>A0ABT9NF71</accession>
<comment type="caution">
    <text evidence="3">The sequence shown here is derived from an EMBL/GenBank/DDBJ whole genome shotgun (WGS) entry which is preliminary data.</text>
</comment>
<dbReference type="PANTHER" id="PTHR48090">
    <property type="entry name" value="UNDECAPRENYL-PHOSPHATE 4-DEOXY-4-FORMAMIDO-L-ARABINOSE TRANSFERASE-RELATED"/>
    <property type="match status" value="1"/>
</dbReference>
<evidence type="ECO:0000256" key="2">
    <source>
        <dbReference type="SAM" id="Phobius"/>
    </source>
</evidence>
<keyword evidence="2" id="KW-0472">Membrane</keyword>
<dbReference type="InterPro" id="IPR050256">
    <property type="entry name" value="Glycosyltransferase_2"/>
</dbReference>
<dbReference type="PANTHER" id="PTHR48090:SF8">
    <property type="entry name" value="GLYCOSYLTRANSFERASE CSBB-RELATED"/>
    <property type="match status" value="1"/>
</dbReference>
<evidence type="ECO:0000313" key="4">
    <source>
        <dbReference type="Proteomes" id="UP001243212"/>
    </source>
</evidence>
<dbReference type="RefSeq" id="WP_307682262.1">
    <property type="nucleotide sequence ID" value="NZ_JAUSQX010000001.1"/>
</dbReference>
<keyword evidence="2" id="KW-0812">Transmembrane</keyword>
<reference evidence="3 4" key="1">
    <citation type="submission" date="2023-07" db="EMBL/GenBank/DDBJ databases">
        <title>Sequencing the genomes of 1000 actinobacteria strains.</title>
        <authorList>
            <person name="Klenk H.-P."/>
        </authorList>
    </citation>
    <scope>NUCLEOTIDE SEQUENCE [LARGE SCALE GENOMIC DNA]</scope>
    <source>
        <strain evidence="3 4">DSM 17163</strain>
    </source>
</reference>
<keyword evidence="4" id="KW-1185">Reference proteome</keyword>
<evidence type="ECO:0000256" key="1">
    <source>
        <dbReference type="ARBA" id="ARBA00006739"/>
    </source>
</evidence>
<feature type="transmembrane region" description="Helical" evidence="2">
    <location>
        <begin position="121"/>
        <end position="142"/>
    </location>
</feature>
<evidence type="ECO:0008006" key="5">
    <source>
        <dbReference type="Google" id="ProtNLM"/>
    </source>
</evidence>
<gene>
    <name evidence="3" type="ORF">J2S70_000599</name>
</gene>
<keyword evidence="2" id="KW-1133">Transmembrane helix</keyword>
<feature type="transmembrane region" description="Helical" evidence="2">
    <location>
        <begin position="84"/>
        <end position="109"/>
    </location>
</feature>
<comment type="similarity">
    <text evidence="1">Belongs to the glycosyltransferase 2 family.</text>
</comment>
<organism evidence="3 4">
    <name type="scientific">Trueperella bonasi</name>
    <dbReference type="NCBI Taxonomy" id="312286"/>
    <lineage>
        <taxon>Bacteria</taxon>
        <taxon>Bacillati</taxon>
        <taxon>Actinomycetota</taxon>
        <taxon>Actinomycetes</taxon>
        <taxon>Actinomycetales</taxon>
        <taxon>Actinomycetaceae</taxon>
        <taxon>Trueperella</taxon>
    </lineage>
</organism>
<proteinExistence type="inferred from homology"/>
<sequence>MNVPLEDGAGDYRLLSRKAVDAILSMREYNRFSKGLFSWVGMATKKVYYRNRQRYEGESSWSFRSLLNYGLDGIIAFNDRPLRLVIKVGIFAFLLFIAYLIALVINVAISGVDVPGYVTTIAVIVGVGGLQLVSVGILGEYVGKIYSEVKGRPHYIIEEDSRDE</sequence>